<feature type="transmembrane region" description="Helical" evidence="9">
    <location>
        <begin position="402"/>
        <end position="421"/>
    </location>
</feature>
<evidence type="ECO:0000313" key="11">
    <source>
        <dbReference type="Proteomes" id="UP000751614"/>
    </source>
</evidence>
<feature type="transmembrane region" description="Helical" evidence="9">
    <location>
        <begin position="223"/>
        <end position="244"/>
    </location>
</feature>
<dbReference type="InterPro" id="IPR004685">
    <property type="entry name" value="Brnchd-chn_aa_trnsp_Livcs"/>
</dbReference>
<accession>A0ABY2WJF1</accession>
<keyword evidence="8 9" id="KW-0472">Membrane</keyword>
<keyword evidence="5 9" id="KW-0812">Transmembrane</keyword>
<comment type="subcellular location">
    <subcellularLocation>
        <location evidence="1">Cell membrane</location>
        <topology evidence="1">Multi-pass membrane protein</topology>
    </subcellularLocation>
</comment>
<feature type="transmembrane region" description="Helical" evidence="9">
    <location>
        <begin position="264"/>
        <end position="293"/>
    </location>
</feature>
<keyword evidence="11" id="KW-1185">Reference proteome</keyword>
<evidence type="ECO:0000256" key="6">
    <source>
        <dbReference type="ARBA" id="ARBA00022970"/>
    </source>
</evidence>
<feature type="transmembrane region" description="Helical" evidence="9">
    <location>
        <begin position="142"/>
        <end position="162"/>
    </location>
</feature>
<feature type="transmembrane region" description="Helical" evidence="9">
    <location>
        <begin position="112"/>
        <end position="130"/>
    </location>
</feature>
<dbReference type="EMBL" id="VCNI01000002">
    <property type="protein sequence ID" value="TMU54968.1"/>
    <property type="molecule type" value="Genomic_DNA"/>
</dbReference>
<evidence type="ECO:0000256" key="2">
    <source>
        <dbReference type="ARBA" id="ARBA00008540"/>
    </source>
</evidence>
<sequence>MNKKTVAVTAFALFSLFFGAGNLILPPLLGFKSGDLWWVVALGFCLSAVLIPILGILAHAKLQGTMFDFAKKVSPTFSLVYCYIVYAISISLPSPRTASVTHEMAIQPIWDSSSLLTSIIYFVLVYIFVVNRSKILDLVGKFLTPGILIVLVLIMGAAIFGLDFDFGISQFNNSFTAGILEGYQTFDAIGAVVVGGVIIISINLKDKQASYEVKKGLIARAGWFAGLGLFLIYTGLILTGSLFGDSFDPEISRTALLSGISQKTWGNTAALLLSVLVSLACFTTAVGIITGTADFIKGRFNESQIAYTITAIIGCILGVLMGQFNVGYIIAVALPALMFIYPITIVLIILNVLPDKWASVKVFRWVIAATILFSVPDFLGSVDLKELMPYYLTSFPLGEFSLGWILPAISAFILSSIKLNSTMPHKKIALNHFGLFIGLLTFFFIFSEILVVKLFGEIHNVILWLQLLLAGTILLFLVTILSYFVFILKKTRK</sequence>
<proteinExistence type="inferred from homology"/>
<evidence type="ECO:0000256" key="9">
    <source>
        <dbReference type="SAM" id="Phobius"/>
    </source>
</evidence>
<protein>
    <submittedName>
        <fullName evidence="10">Branched-chain amino acid transport system II carrier protein</fullName>
    </submittedName>
</protein>
<dbReference type="PANTHER" id="PTHR30588">
    <property type="entry name" value="BRANCHED-CHAIN AMINO ACID TRANSPORT SYSTEM 2 CARRIER PROTEIN"/>
    <property type="match status" value="1"/>
</dbReference>
<feature type="transmembrane region" description="Helical" evidence="9">
    <location>
        <begin position="362"/>
        <end position="382"/>
    </location>
</feature>
<evidence type="ECO:0000256" key="7">
    <source>
        <dbReference type="ARBA" id="ARBA00022989"/>
    </source>
</evidence>
<feature type="transmembrane region" description="Helical" evidence="9">
    <location>
        <begin position="433"/>
        <end position="455"/>
    </location>
</feature>
<evidence type="ECO:0000256" key="5">
    <source>
        <dbReference type="ARBA" id="ARBA00022692"/>
    </source>
</evidence>
<feature type="transmembrane region" description="Helical" evidence="9">
    <location>
        <begin position="72"/>
        <end position="92"/>
    </location>
</feature>
<feature type="transmembrane region" description="Helical" evidence="9">
    <location>
        <begin position="461"/>
        <end position="488"/>
    </location>
</feature>
<evidence type="ECO:0000256" key="1">
    <source>
        <dbReference type="ARBA" id="ARBA00004651"/>
    </source>
</evidence>
<dbReference type="RefSeq" id="WP_138836643.1">
    <property type="nucleotide sequence ID" value="NZ_VCNI01000002.1"/>
</dbReference>
<comment type="similarity">
    <text evidence="2">Belongs to the branched chain amino acid transporter family.</text>
</comment>
<feature type="transmembrane region" description="Helical" evidence="9">
    <location>
        <begin position="328"/>
        <end position="350"/>
    </location>
</feature>
<comment type="caution">
    <text evidence="10">The sequence shown here is derived from an EMBL/GenBank/DDBJ whole genome shotgun (WGS) entry which is preliminary data.</text>
</comment>
<dbReference type="Pfam" id="PF05525">
    <property type="entry name" value="Branch_AA_trans"/>
    <property type="match status" value="1"/>
</dbReference>
<evidence type="ECO:0000256" key="8">
    <source>
        <dbReference type="ARBA" id="ARBA00023136"/>
    </source>
</evidence>
<feature type="transmembrane region" description="Helical" evidence="9">
    <location>
        <begin position="305"/>
        <end position="322"/>
    </location>
</feature>
<dbReference type="NCBIfam" id="TIGR00796">
    <property type="entry name" value="livcs"/>
    <property type="match status" value="1"/>
</dbReference>
<keyword evidence="6" id="KW-0029">Amino-acid transport</keyword>
<dbReference type="PANTHER" id="PTHR30588:SF0">
    <property type="entry name" value="BRANCHED-CHAIN AMINO ACID PERMEASE BRNQ"/>
    <property type="match status" value="1"/>
</dbReference>
<reference evidence="10 11" key="1">
    <citation type="submission" date="2019-05" db="EMBL/GenBank/DDBJ databases">
        <title>Flagellimonas sp. AsT0115, sp. nov., isolated from a marine red algae, Asparagopsis taxiformis.</title>
        <authorList>
            <person name="Kim J."/>
            <person name="Jeong S.E."/>
            <person name="Jeon C.O."/>
        </authorList>
    </citation>
    <scope>NUCLEOTIDE SEQUENCE [LARGE SCALE GENOMIC DNA]</scope>
    <source>
        <strain evidence="10 11">AsT0115</strain>
    </source>
</reference>
<evidence type="ECO:0000256" key="3">
    <source>
        <dbReference type="ARBA" id="ARBA00022448"/>
    </source>
</evidence>
<name>A0ABY2WJF1_9FLAO</name>
<evidence type="ECO:0000256" key="4">
    <source>
        <dbReference type="ARBA" id="ARBA00022475"/>
    </source>
</evidence>
<feature type="transmembrane region" description="Helical" evidence="9">
    <location>
        <begin position="182"/>
        <end position="202"/>
    </location>
</feature>
<gene>
    <name evidence="10" type="primary">brnQ</name>
    <name evidence="10" type="ORF">FGG15_12295</name>
</gene>
<dbReference type="Proteomes" id="UP000751614">
    <property type="component" value="Unassembled WGS sequence"/>
</dbReference>
<feature type="transmembrane region" description="Helical" evidence="9">
    <location>
        <begin position="36"/>
        <end position="60"/>
    </location>
</feature>
<evidence type="ECO:0000313" key="10">
    <source>
        <dbReference type="EMBL" id="TMU54968.1"/>
    </source>
</evidence>
<keyword evidence="7 9" id="KW-1133">Transmembrane helix</keyword>
<keyword evidence="3" id="KW-0813">Transport</keyword>
<organism evidence="10 11">
    <name type="scientific">Flagellimonas algicola</name>
    <dbReference type="NCBI Taxonomy" id="2583815"/>
    <lineage>
        <taxon>Bacteria</taxon>
        <taxon>Pseudomonadati</taxon>
        <taxon>Bacteroidota</taxon>
        <taxon>Flavobacteriia</taxon>
        <taxon>Flavobacteriales</taxon>
        <taxon>Flavobacteriaceae</taxon>
        <taxon>Flagellimonas</taxon>
    </lineage>
</organism>
<keyword evidence="4" id="KW-1003">Cell membrane</keyword>